<feature type="region of interest" description="Disordered" evidence="1">
    <location>
        <begin position="1"/>
        <end position="62"/>
    </location>
</feature>
<evidence type="ECO:0000313" key="3">
    <source>
        <dbReference type="Proteomes" id="UP000247409"/>
    </source>
</evidence>
<keyword evidence="3" id="KW-1185">Reference proteome</keyword>
<dbReference type="GO" id="GO:0061863">
    <property type="term" value="F:microtubule plus end polymerase"/>
    <property type="evidence" value="ECO:0007669"/>
    <property type="project" value="InterPro"/>
</dbReference>
<dbReference type="AlphaFoldDB" id="A0A2V3IC64"/>
<dbReference type="Gene3D" id="1.25.10.10">
    <property type="entry name" value="Leucine-rich Repeat Variant"/>
    <property type="match status" value="1"/>
</dbReference>
<dbReference type="InterPro" id="IPR045110">
    <property type="entry name" value="XMAP215"/>
</dbReference>
<organism evidence="2 3">
    <name type="scientific">Gracilariopsis chorda</name>
    <dbReference type="NCBI Taxonomy" id="448386"/>
    <lineage>
        <taxon>Eukaryota</taxon>
        <taxon>Rhodophyta</taxon>
        <taxon>Florideophyceae</taxon>
        <taxon>Rhodymeniophycidae</taxon>
        <taxon>Gracilariales</taxon>
        <taxon>Gracilariaceae</taxon>
        <taxon>Gracilariopsis</taxon>
    </lineage>
</organism>
<dbReference type="EMBL" id="NBIV01000506">
    <property type="protein sequence ID" value="PXF39696.1"/>
    <property type="molecule type" value="Genomic_DNA"/>
</dbReference>
<dbReference type="OrthoDB" id="205662at2759"/>
<dbReference type="GO" id="GO:0030951">
    <property type="term" value="P:establishment or maintenance of microtubule cytoskeleton polarity"/>
    <property type="evidence" value="ECO:0007669"/>
    <property type="project" value="InterPro"/>
</dbReference>
<dbReference type="GO" id="GO:0007051">
    <property type="term" value="P:spindle organization"/>
    <property type="evidence" value="ECO:0007669"/>
    <property type="project" value="InterPro"/>
</dbReference>
<evidence type="ECO:0000256" key="1">
    <source>
        <dbReference type="SAM" id="MobiDB-lite"/>
    </source>
</evidence>
<dbReference type="STRING" id="448386.A0A2V3IC64"/>
<proteinExistence type="predicted"/>
<dbReference type="InterPro" id="IPR011989">
    <property type="entry name" value="ARM-like"/>
</dbReference>
<sequence length="305" mass="33769">MGRKPLGFEDSASDGSAKRRRPISVRVTPVTKPGTSQETPRSGRDKSPMLKQNAGRDSREKKYNKKRVKLLEELAISEPVGEIPPIIGESLEDIAEDLPECCSRELIEKLTAPANRFRMHVEAIELVASELDKNPDTLGFVADVLFRWAACRIEDSKTPPTVLVKLATFVSSMCEILMSSGIKITEYEASAVIPPLVEKCGSNRETVREAMRAALLSVADIIQEDVLLIMYTSCLRQPMSERAHNEISVEICQLIDKRCNAGAGFRREFCLSSVLLRVVRMMVLVVPPQPVLKGLMSTLATIYGP</sequence>
<dbReference type="GO" id="GO:0046785">
    <property type="term" value="P:microtubule polymerization"/>
    <property type="evidence" value="ECO:0007669"/>
    <property type="project" value="InterPro"/>
</dbReference>
<comment type="caution">
    <text evidence="2">The sequence shown here is derived from an EMBL/GenBank/DDBJ whole genome shotgun (WGS) entry which is preliminary data.</text>
</comment>
<dbReference type="PANTHER" id="PTHR12609">
    <property type="entry name" value="MICROTUBULE ASSOCIATED PROTEIN XMAP215"/>
    <property type="match status" value="1"/>
</dbReference>
<gene>
    <name evidence="2" type="ORF">BWQ96_10596</name>
</gene>
<evidence type="ECO:0000313" key="2">
    <source>
        <dbReference type="EMBL" id="PXF39696.1"/>
    </source>
</evidence>
<dbReference type="Proteomes" id="UP000247409">
    <property type="component" value="Unassembled WGS sequence"/>
</dbReference>
<feature type="compositionally biased region" description="Basic and acidic residues" evidence="1">
    <location>
        <begin position="41"/>
        <end position="61"/>
    </location>
</feature>
<protein>
    <submittedName>
        <fullName evidence="2">Protein MOR1</fullName>
    </submittedName>
</protein>
<reference evidence="2 3" key="1">
    <citation type="journal article" date="2018" name="Mol. Biol. Evol.">
        <title>Analysis of the draft genome of the red seaweed Gracilariopsis chorda provides insights into genome size evolution in Rhodophyta.</title>
        <authorList>
            <person name="Lee J."/>
            <person name="Yang E.C."/>
            <person name="Graf L."/>
            <person name="Yang J.H."/>
            <person name="Qiu H."/>
            <person name="Zel Zion U."/>
            <person name="Chan C.X."/>
            <person name="Stephens T.G."/>
            <person name="Weber A.P.M."/>
            <person name="Boo G.H."/>
            <person name="Boo S.M."/>
            <person name="Kim K.M."/>
            <person name="Shin Y."/>
            <person name="Jung M."/>
            <person name="Lee S.J."/>
            <person name="Yim H.S."/>
            <person name="Lee J.H."/>
            <person name="Bhattacharya D."/>
            <person name="Yoon H.S."/>
        </authorList>
    </citation>
    <scope>NUCLEOTIDE SEQUENCE [LARGE SCALE GENOMIC DNA]</scope>
    <source>
        <strain evidence="2 3">SKKU-2015</strain>
        <tissue evidence="2">Whole body</tissue>
    </source>
</reference>
<dbReference type="GO" id="GO:0051010">
    <property type="term" value="F:microtubule plus-end binding"/>
    <property type="evidence" value="ECO:0007669"/>
    <property type="project" value="InterPro"/>
</dbReference>
<name>A0A2V3IC64_9FLOR</name>
<accession>A0A2V3IC64</accession>